<dbReference type="InterPro" id="IPR008042">
    <property type="entry name" value="Retrotrans_Pao"/>
</dbReference>
<evidence type="ECO:0000256" key="1">
    <source>
        <dbReference type="SAM" id="MobiDB-lite"/>
    </source>
</evidence>
<dbReference type="Pfam" id="PF05380">
    <property type="entry name" value="Peptidase_A17"/>
    <property type="match status" value="1"/>
</dbReference>
<feature type="region of interest" description="Disordered" evidence="1">
    <location>
        <begin position="114"/>
        <end position="145"/>
    </location>
</feature>
<dbReference type="EMBL" id="BMAV01028064">
    <property type="protein sequence ID" value="GFS64734.1"/>
    <property type="molecule type" value="Genomic_DNA"/>
</dbReference>
<evidence type="ECO:0000313" key="2">
    <source>
        <dbReference type="EMBL" id="GFS64734.1"/>
    </source>
</evidence>
<keyword evidence="3" id="KW-1185">Reference proteome</keyword>
<dbReference type="AlphaFoldDB" id="A0A8X6MLM0"/>
<dbReference type="Proteomes" id="UP000886998">
    <property type="component" value="Unassembled WGS sequence"/>
</dbReference>
<dbReference type="PANTHER" id="PTHR47331">
    <property type="entry name" value="PHD-TYPE DOMAIN-CONTAINING PROTEIN"/>
    <property type="match status" value="1"/>
</dbReference>
<protein>
    <submittedName>
        <fullName evidence="2">Integrase catalytic domain-containing protein</fullName>
    </submittedName>
</protein>
<comment type="caution">
    <text evidence="2">The sequence shown here is derived from an EMBL/GenBank/DDBJ whole genome shotgun (WGS) entry which is preliminary data.</text>
</comment>
<proteinExistence type="predicted"/>
<evidence type="ECO:0000313" key="3">
    <source>
        <dbReference type="Proteomes" id="UP000886998"/>
    </source>
</evidence>
<dbReference type="PANTHER" id="PTHR47331:SF5">
    <property type="entry name" value="RIBONUCLEASE H"/>
    <property type="match status" value="1"/>
</dbReference>
<reference evidence="2" key="1">
    <citation type="submission" date="2020-08" db="EMBL/GenBank/DDBJ databases">
        <title>Multicomponent nature underlies the extraordinary mechanical properties of spider dragline silk.</title>
        <authorList>
            <person name="Kono N."/>
            <person name="Nakamura H."/>
            <person name="Mori M."/>
            <person name="Yoshida Y."/>
            <person name="Ohtoshi R."/>
            <person name="Malay A.D."/>
            <person name="Moran D.A.P."/>
            <person name="Tomita M."/>
            <person name="Numata K."/>
            <person name="Arakawa K."/>
        </authorList>
    </citation>
    <scope>NUCLEOTIDE SEQUENCE</scope>
</reference>
<gene>
    <name evidence="2" type="primary">X975_06179</name>
    <name evidence="2" type="ORF">TNIN_82561</name>
</gene>
<name>A0A8X6MLM0_9ARAC</name>
<sequence>MFLNLDSTTEMDYQNATLPKSGNSTPERPIGPTSCARLEDNKADICRYTLIAQGFENMITILRQSNAQDEHDPTYVEMVKQRTIYEDLLEKAVSEFGTLPYCDSPGSLVHVCETPTSSPVNSQPTKRKDEDTFISPTPPGKVSKPNLSYKEKFKINLENRIAQFYNDYYDIIGRQPFVNQALTITLEATKVFEDASISLHKWQTISKSLHNAWQDKGVISDENPHFETFEKDNLPYKDLGIARNSRDLLYFDLKGLIDFVSKIIDTKRFILQVLGRIFDPIGVWGHFTLRIKHLIQKVWLLGVDWDVSLPDDIISLWADKYLAKPIEELTSPLPSDRINQTPAFLVCGLDFADFAGPLYVNNFGEQPKSYISLFTCGVTRALHL</sequence>
<feature type="compositionally biased region" description="Polar residues" evidence="1">
    <location>
        <begin position="114"/>
        <end position="124"/>
    </location>
</feature>
<organism evidence="2 3">
    <name type="scientific">Trichonephila inaurata madagascariensis</name>
    <dbReference type="NCBI Taxonomy" id="2747483"/>
    <lineage>
        <taxon>Eukaryota</taxon>
        <taxon>Metazoa</taxon>
        <taxon>Ecdysozoa</taxon>
        <taxon>Arthropoda</taxon>
        <taxon>Chelicerata</taxon>
        <taxon>Arachnida</taxon>
        <taxon>Araneae</taxon>
        <taxon>Araneomorphae</taxon>
        <taxon>Entelegynae</taxon>
        <taxon>Araneoidea</taxon>
        <taxon>Nephilidae</taxon>
        <taxon>Trichonephila</taxon>
        <taxon>Trichonephila inaurata</taxon>
    </lineage>
</organism>
<accession>A0A8X6MLM0</accession>